<evidence type="ECO:0000313" key="3">
    <source>
        <dbReference type="Proteomes" id="UP000775547"/>
    </source>
</evidence>
<organism evidence="2 3">
    <name type="scientific">Asterophora parasitica</name>
    <dbReference type="NCBI Taxonomy" id="117018"/>
    <lineage>
        <taxon>Eukaryota</taxon>
        <taxon>Fungi</taxon>
        <taxon>Dikarya</taxon>
        <taxon>Basidiomycota</taxon>
        <taxon>Agaricomycotina</taxon>
        <taxon>Agaricomycetes</taxon>
        <taxon>Agaricomycetidae</taxon>
        <taxon>Agaricales</taxon>
        <taxon>Tricholomatineae</taxon>
        <taxon>Lyophyllaceae</taxon>
        <taxon>Asterophora</taxon>
    </lineage>
</organism>
<name>A0A9P7G6E4_9AGAR</name>
<sequence length="296" mass="33490">MSSSSSSSSPTRYTLKRSRSIANSSDTENSSPPRKKSRRDRLAAAMAQPPDCDLYELLRHRVHDPKDDTAITDLKNLKRLKRDQDIVYVAHELIDNIKSKVKANINDEGKKVMEVELYLRWLEGFDFVLKAVETVLGAKIPGTRRRVPGLGRISFSILYNLIDGFIDEVNAYQDGWSFRYPVGPVEPDPLTMTLAEECYDPTTDGRSDEAIRAAEEFFERYDKVMEAAVRRYKSECNKKLMAVAIDRKEENLSRGCCLLSEQTGYGGTDDMGFNLLVKTRNAMVEWKQEAGPSSSP</sequence>
<protein>
    <submittedName>
        <fullName evidence="2">Uncharacterized protein</fullName>
    </submittedName>
</protein>
<dbReference type="AlphaFoldDB" id="A0A9P7G6E4"/>
<dbReference type="OrthoDB" id="2945238at2759"/>
<accession>A0A9P7G6E4</accession>
<comment type="caution">
    <text evidence="2">The sequence shown here is derived from an EMBL/GenBank/DDBJ whole genome shotgun (WGS) entry which is preliminary data.</text>
</comment>
<reference evidence="2" key="2">
    <citation type="submission" date="2021-10" db="EMBL/GenBank/DDBJ databases">
        <title>Phylogenomics reveals ancestral predisposition of the termite-cultivated fungus Termitomyces towards a domesticated lifestyle.</title>
        <authorList>
            <person name="Auxier B."/>
            <person name="Grum-Grzhimaylo A."/>
            <person name="Cardenas M.E."/>
            <person name="Lodge J.D."/>
            <person name="Laessoe T."/>
            <person name="Pedersen O."/>
            <person name="Smith M.E."/>
            <person name="Kuyper T.W."/>
            <person name="Franco-Molano E.A."/>
            <person name="Baroni T.J."/>
            <person name="Aanen D.K."/>
        </authorList>
    </citation>
    <scope>NUCLEOTIDE SEQUENCE</scope>
    <source>
        <strain evidence="2">AP01</strain>
        <tissue evidence="2">Mycelium</tissue>
    </source>
</reference>
<gene>
    <name evidence="2" type="ORF">DXG03_001809</name>
</gene>
<proteinExistence type="predicted"/>
<dbReference type="Proteomes" id="UP000775547">
    <property type="component" value="Unassembled WGS sequence"/>
</dbReference>
<evidence type="ECO:0000256" key="1">
    <source>
        <dbReference type="SAM" id="MobiDB-lite"/>
    </source>
</evidence>
<feature type="region of interest" description="Disordered" evidence="1">
    <location>
        <begin position="1"/>
        <end position="45"/>
    </location>
</feature>
<evidence type="ECO:0000313" key="2">
    <source>
        <dbReference type="EMBL" id="KAG5642993.1"/>
    </source>
</evidence>
<feature type="compositionally biased region" description="Polar residues" evidence="1">
    <location>
        <begin position="20"/>
        <end position="29"/>
    </location>
</feature>
<keyword evidence="3" id="KW-1185">Reference proteome</keyword>
<dbReference type="EMBL" id="JABCKV010000142">
    <property type="protein sequence ID" value="KAG5642993.1"/>
    <property type="molecule type" value="Genomic_DNA"/>
</dbReference>
<reference evidence="2" key="1">
    <citation type="submission" date="2020-07" db="EMBL/GenBank/DDBJ databases">
        <authorList>
            <person name="Nieuwenhuis M."/>
            <person name="Van De Peppel L.J.J."/>
        </authorList>
    </citation>
    <scope>NUCLEOTIDE SEQUENCE</scope>
    <source>
        <strain evidence="2">AP01</strain>
        <tissue evidence="2">Mycelium</tissue>
    </source>
</reference>